<dbReference type="EMBL" id="JANIEX010001656">
    <property type="protein sequence ID" value="KAJ3555671.1"/>
    <property type="molecule type" value="Genomic_DNA"/>
</dbReference>
<keyword evidence="2" id="KW-1185">Reference proteome</keyword>
<sequence>MTTLPRCQFTFLFTTTNSTVLNSCVYPSFDLFTSHGGIAIRGKISVNQGSAVHPSSRIDYASCRYADAITPIPSSHPTTELPIGLNSSHPLHSFFIQFRCCVVF</sequence>
<proteinExistence type="predicted"/>
<accession>A0AAD5VFM4</accession>
<comment type="caution">
    <text evidence="1">The sequence shown here is derived from an EMBL/GenBank/DDBJ whole genome shotgun (WGS) entry which is preliminary data.</text>
</comment>
<evidence type="ECO:0000313" key="2">
    <source>
        <dbReference type="Proteomes" id="UP001213000"/>
    </source>
</evidence>
<reference evidence="1" key="1">
    <citation type="submission" date="2022-07" db="EMBL/GenBank/DDBJ databases">
        <title>Genome Sequence of Leucocoprinus birnbaumii.</title>
        <authorList>
            <person name="Buettner E."/>
        </authorList>
    </citation>
    <scope>NUCLEOTIDE SEQUENCE</scope>
    <source>
        <strain evidence="1">VT141</strain>
    </source>
</reference>
<dbReference type="Proteomes" id="UP001213000">
    <property type="component" value="Unassembled WGS sequence"/>
</dbReference>
<gene>
    <name evidence="1" type="ORF">NP233_g12150</name>
</gene>
<evidence type="ECO:0000313" key="1">
    <source>
        <dbReference type="EMBL" id="KAJ3555671.1"/>
    </source>
</evidence>
<dbReference type="AlphaFoldDB" id="A0AAD5VFM4"/>
<organism evidence="1 2">
    <name type="scientific">Leucocoprinus birnbaumii</name>
    <dbReference type="NCBI Taxonomy" id="56174"/>
    <lineage>
        <taxon>Eukaryota</taxon>
        <taxon>Fungi</taxon>
        <taxon>Dikarya</taxon>
        <taxon>Basidiomycota</taxon>
        <taxon>Agaricomycotina</taxon>
        <taxon>Agaricomycetes</taxon>
        <taxon>Agaricomycetidae</taxon>
        <taxon>Agaricales</taxon>
        <taxon>Agaricineae</taxon>
        <taxon>Agaricaceae</taxon>
        <taxon>Leucocoprinus</taxon>
    </lineage>
</organism>
<name>A0AAD5VFM4_9AGAR</name>
<protein>
    <submittedName>
        <fullName evidence="1">Uncharacterized protein</fullName>
    </submittedName>
</protein>